<proteinExistence type="predicted"/>
<name>A0ABS3XWR7_9ACTN</name>
<evidence type="ECO:0000256" key="1">
    <source>
        <dbReference type="ARBA" id="ARBA00023125"/>
    </source>
</evidence>
<evidence type="ECO:0000313" key="4">
    <source>
        <dbReference type="EMBL" id="MBO8199402.1"/>
    </source>
</evidence>
<feature type="domain" description="OmpR/PhoB-type" evidence="3">
    <location>
        <begin position="1"/>
        <end position="33"/>
    </location>
</feature>
<dbReference type="EMBL" id="JAFFZM010000007">
    <property type="protein sequence ID" value="MBO8199402.1"/>
    <property type="molecule type" value="Genomic_DNA"/>
</dbReference>
<keyword evidence="5" id="KW-1185">Reference proteome</keyword>
<dbReference type="Pfam" id="PF00486">
    <property type="entry name" value="Trans_reg_C"/>
    <property type="match status" value="1"/>
</dbReference>
<dbReference type="InterPro" id="IPR001867">
    <property type="entry name" value="OmpR/PhoB-type_DNA-bd"/>
</dbReference>
<reference evidence="4 5" key="1">
    <citation type="submission" date="2021-02" db="EMBL/GenBank/DDBJ databases">
        <title>Streptomyces spirodelae sp. nov., isolated from duckweed.</title>
        <authorList>
            <person name="Saimee Y."/>
            <person name="Duangmal K."/>
        </authorList>
    </citation>
    <scope>NUCLEOTIDE SEQUENCE [LARGE SCALE GENOMIC DNA]</scope>
    <source>
        <strain evidence="4 5">DSM 42105</strain>
    </source>
</reference>
<keyword evidence="1 2" id="KW-0238">DNA-binding</keyword>
<accession>A0ABS3XWR7</accession>
<comment type="caution">
    <text evidence="4">The sequence shown here is derived from an EMBL/GenBank/DDBJ whole genome shotgun (WGS) entry which is preliminary data.</text>
</comment>
<sequence length="55" mass="6103">MVDTHISYLRRKADTSEPKLIRTVRGIGYVIREPRVLLPLPDEAPDVPSTGNAST</sequence>
<organism evidence="4 5">
    <name type="scientific">Streptomyces smyrnaeus</name>
    <dbReference type="NCBI Taxonomy" id="1387713"/>
    <lineage>
        <taxon>Bacteria</taxon>
        <taxon>Bacillati</taxon>
        <taxon>Actinomycetota</taxon>
        <taxon>Actinomycetes</taxon>
        <taxon>Kitasatosporales</taxon>
        <taxon>Streptomycetaceae</taxon>
        <taxon>Streptomyces</taxon>
    </lineage>
</organism>
<gene>
    <name evidence="4" type="ORF">JW613_13990</name>
</gene>
<dbReference type="InterPro" id="IPR016032">
    <property type="entry name" value="Sig_transdc_resp-reg_C-effctor"/>
</dbReference>
<dbReference type="PROSITE" id="PS51755">
    <property type="entry name" value="OMPR_PHOB"/>
    <property type="match status" value="1"/>
</dbReference>
<protein>
    <submittedName>
        <fullName evidence="4">Winged helix-turn-helix domain-containing protein</fullName>
    </submittedName>
</protein>
<evidence type="ECO:0000259" key="3">
    <source>
        <dbReference type="PROSITE" id="PS51755"/>
    </source>
</evidence>
<evidence type="ECO:0000313" key="5">
    <source>
        <dbReference type="Proteomes" id="UP000721954"/>
    </source>
</evidence>
<dbReference type="Gene3D" id="1.10.10.10">
    <property type="entry name" value="Winged helix-like DNA-binding domain superfamily/Winged helix DNA-binding domain"/>
    <property type="match status" value="1"/>
</dbReference>
<dbReference type="SUPFAM" id="SSF46894">
    <property type="entry name" value="C-terminal effector domain of the bipartite response regulators"/>
    <property type="match status" value="1"/>
</dbReference>
<dbReference type="Proteomes" id="UP000721954">
    <property type="component" value="Unassembled WGS sequence"/>
</dbReference>
<feature type="DNA-binding region" description="OmpR/PhoB-type" evidence="2">
    <location>
        <begin position="1"/>
        <end position="33"/>
    </location>
</feature>
<evidence type="ECO:0000256" key="2">
    <source>
        <dbReference type="PROSITE-ProRule" id="PRU01091"/>
    </source>
</evidence>
<dbReference type="InterPro" id="IPR036388">
    <property type="entry name" value="WH-like_DNA-bd_sf"/>
</dbReference>